<accession>A0A979FPC2</accession>
<keyword evidence="3" id="KW-1133">Transmembrane helix</keyword>
<evidence type="ECO:0000256" key="2">
    <source>
        <dbReference type="PROSITE-ProRule" id="PRU00124"/>
    </source>
</evidence>
<feature type="disulfide bond" evidence="2">
    <location>
        <begin position="77"/>
        <end position="95"/>
    </location>
</feature>
<evidence type="ECO:0000313" key="5">
    <source>
        <dbReference type="RefSeq" id="XP_047738035.1"/>
    </source>
</evidence>
<sequence>MSCRSLNIQPKRVHWDHHGEISKSLSQDRSFPCTSTNSEIIVVEVAFTFSEAYSFCASLDIDMVDILNERNLESTWCASGSCILPEKICDQVRDCDDGSDEISCTTHQITAAQKSSQPTEKINSINSKPAEVDFDVEVLRLIKKSDEPLQAVIKLSMTWTNTETEFPSIKHGHSSRLPDSFAAWKPSIIPEGLPPKADSCIGQECDNPSLLTVVTSQTASFSGVDLSGDKLLRNVTLRLTRLSVHSLDCGGEYMTFFPFEQHVCEINFKTKYENYSLKSLSAAPPPGFIPHFIVLKVLIKGWGSQQDSIGFSQAVLKIHVKRLTGFYVVVVFIPSFLLLMLNSILLWVKDPHEYRLLSSTFTVISFLIMWMIIVSNSPNSSSIRAIDVWMCFCLTHSILHVIVNTIIRALLVGDDETRSRRLSTLSSRPLSRLRQVKPLELNSLYDVLLAKMAMEENENKWTHAYWVMFCARIVSPVLTLLFMISFWPFVVYFSQENL</sequence>
<dbReference type="GeneID" id="125178409"/>
<name>A0A979FPC2_HYAAZ</name>
<evidence type="ECO:0000256" key="1">
    <source>
        <dbReference type="ARBA" id="ARBA00023157"/>
    </source>
</evidence>
<dbReference type="PROSITE" id="PS01209">
    <property type="entry name" value="LDLRA_1"/>
    <property type="match status" value="1"/>
</dbReference>
<gene>
    <name evidence="5" type="primary">LOC125178409</name>
</gene>
<comment type="caution">
    <text evidence="2">Lacks conserved residue(s) required for the propagation of feature annotation.</text>
</comment>
<feature type="transmembrane region" description="Helical" evidence="3">
    <location>
        <begin position="464"/>
        <end position="493"/>
    </location>
</feature>
<dbReference type="OrthoDB" id="19606at2759"/>
<dbReference type="Gene3D" id="4.10.400.10">
    <property type="entry name" value="Low-density Lipoprotein Receptor"/>
    <property type="match status" value="1"/>
</dbReference>
<dbReference type="PROSITE" id="PS50068">
    <property type="entry name" value="LDLRA_2"/>
    <property type="match status" value="1"/>
</dbReference>
<dbReference type="GO" id="GO:0005216">
    <property type="term" value="F:monoatomic ion channel activity"/>
    <property type="evidence" value="ECO:0007669"/>
    <property type="project" value="InterPro"/>
</dbReference>
<dbReference type="GO" id="GO:0016020">
    <property type="term" value="C:membrane"/>
    <property type="evidence" value="ECO:0007669"/>
    <property type="project" value="InterPro"/>
</dbReference>
<dbReference type="SMART" id="SM00192">
    <property type="entry name" value="LDLa"/>
    <property type="match status" value="1"/>
</dbReference>
<feature type="disulfide bond" evidence="2">
    <location>
        <begin position="89"/>
        <end position="104"/>
    </location>
</feature>
<keyword evidence="3" id="KW-0472">Membrane</keyword>
<dbReference type="InterPro" id="IPR036719">
    <property type="entry name" value="Neuro-gated_channel_TM_sf"/>
</dbReference>
<dbReference type="Pfam" id="PF00057">
    <property type="entry name" value="Ldl_recept_a"/>
    <property type="match status" value="1"/>
</dbReference>
<organism evidence="4 5">
    <name type="scientific">Hyalella azteca</name>
    <name type="common">Amphipod</name>
    <dbReference type="NCBI Taxonomy" id="294128"/>
    <lineage>
        <taxon>Eukaryota</taxon>
        <taxon>Metazoa</taxon>
        <taxon>Ecdysozoa</taxon>
        <taxon>Arthropoda</taxon>
        <taxon>Crustacea</taxon>
        <taxon>Multicrustacea</taxon>
        <taxon>Malacostraca</taxon>
        <taxon>Eumalacostraca</taxon>
        <taxon>Peracarida</taxon>
        <taxon>Amphipoda</taxon>
        <taxon>Senticaudata</taxon>
        <taxon>Talitrida</taxon>
        <taxon>Talitroidea</taxon>
        <taxon>Hyalellidae</taxon>
        <taxon>Hyalella</taxon>
    </lineage>
</organism>
<keyword evidence="1 2" id="KW-1015">Disulfide bond</keyword>
<dbReference type="KEGG" id="hazt:125178409"/>
<evidence type="ECO:0000256" key="3">
    <source>
        <dbReference type="SAM" id="Phobius"/>
    </source>
</evidence>
<keyword evidence="3" id="KW-0812">Transmembrane</keyword>
<evidence type="ECO:0000313" key="4">
    <source>
        <dbReference type="Proteomes" id="UP000694843"/>
    </source>
</evidence>
<reference evidence="5" key="1">
    <citation type="submission" date="2025-08" db="UniProtKB">
        <authorList>
            <consortium name="RefSeq"/>
        </authorList>
    </citation>
    <scope>IDENTIFICATION</scope>
    <source>
        <tissue evidence="5">Whole organism</tissue>
    </source>
</reference>
<dbReference type="AlphaFoldDB" id="A0A979FPC2"/>
<dbReference type="InterPro" id="IPR038050">
    <property type="entry name" value="Neuro_actylchol_rec"/>
</dbReference>
<dbReference type="SUPFAM" id="SSF57424">
    <property type="entry name" value="LDL receptor-like module"/>
    <property type="match status" value="1"/>
</dbReference>
<dbReference type="GO" id="GO:0004888">
    <property type="term" value="F:transmembrane signaling receptor activity"/>
    <property type="evidence" value="ECO:0007669"/>
    <property type="project" value="InterPro"/>
</dbReference>
<dbReference type="InterPro" id="IPR036055">
    <property type="entry name" value="LDL_receptor-like_sf"/>
</dbReference>
<protein>
    <submittedName>
        <fullName evidence="5">Uncharacterized protein LOC125178409</fullName>
    </submittedName>
</protein>
<feature type="transmembrane region" description="Helical" evidence="3">
    <location>
        <begin position="326"/>
        <end position="348"/>
    </location>
</feature>
<feature type="transmembrane region" description="Helical" evidence="3">
    <location>
        <begin position="354"/>
        <end position="374"/>
    </location>
</feature>
<dbReference type="InterPro" id="IPR023415">
    <property type="entry name" value="LDLR_class-A_CS"/>
</dbReference>
<keyword evidence="4" id="KW-1185">Reference proteome</keyword>
<dbReference type="Proteomes" id="UP000694843">
    <property type="component" value="Unplaced"/>
</dbReference>
<dbReference type="Gene3D" id="1.20.58.390">
    <property type="entry name" value="Neurotransmitter-gated ion-channel transmembrane domain"/>
    <property type="match status" value="1"/>
</dbReference>
<dbReference type="InterPro" id="IPR002172">
    <property type="entry name" value="LDrepeatLR_classA_rpt"/>
</dbReference>
<dbReference type="PANTHER" id="PTHR18945">
    <property type="entry name" value="NEUROTRANSMITTER GATED ION CHANNEL"/>
    <property type="match status" value="1"/>
</dbReference>
<dbReference type="SUPFAM" id="SSF90112">
    <property type="entry name" value="Neurotransmitter-gated ion-channel transmembrane pore"/>
    <property type="match status" value="1"/>
</dbReference>
<dbReference type="InterPro" id="IPR006201">
    <property type="entry name" value="Neur_channel"/>
</dbReference>
<proteinExistence type="predicted"/>
<dbReference type="CDD" id="cd00112">
    <property type="entry name" value="LDLa"/>
    <property type="match status" value="1"/>
</dbReference>
<dbReference type="RefSeq" id="XP_047738035.1">
    <property type="nucleotide sequence ID" value="XM_047882079.1"/>
</dbReference>
<feature type="transmembrane region" description="Helical" evidence="3">
    <location>
        <begin position="386"/>
        <end position="411"/>
    </location>
</feature>